<sequence>MKKIFLSISLFLITSSLYAKHPNTGCGLGNTVIKDQSTTVSQVLAITTNGSASQTFAITSGTFDCEQPKSFASNDKLNRFVNENMDELAMDISSGNGETLLTVANLMNVENNDAFFAKLQANFSEIYSNENVSSAEVIDTIAKLM</sequence>
<feature type="chain" id="PRO_5046139036" description="DUF3015 domain-containing protein" evidence="1">
    <location>
        <begin position="20"/>
        <end position="145"/>
    </location>
</feature>
<keyword evidence="3" id="KW-1185">Reference proteome</keyword>
<reference evidence="2 3" key="1">
    <citation type="submission" date="2015-10" db="EMBL/GenBank/DDBJ databases">
        <authorList>
            <person name="Rovetto F.F."/>
            <person name="Cocolin L.L."/>
            <person name="Illeghems K.K."/>
            <person name="Van Nieuwerbuegh F.F."/>
            <person name="Houf K.K."/>
        </authorList>
    </citation>
    <scope>NUCLEOTIDE SEQUENCE [LARGE SCALE GENOMIC DNA]</scope>
    <source>
        <strain evidence="2 3">LMG 24486</strain>
    </source>
</reference>
<gene>
    <name evidence="2" type="ORF">AA347_00302</name>
</gene>
<accession>A0A1C7WMR4</accession>
<dbReference type="EMBL" id="LLKQ01000001">
    <property type="protein sequence ID" value="OCL94858.1"/>
    <property type="molecule type" value="Genomic_DNA"/>
</dbReference>
<proteinExistence type="predicted"/>
<dbReference type="Proteomes" id="UP000092987">
    <property type="component" value="Unassembled WGS sequence"/>
</dbReference>
<keyword evidence="1" id="KW-0732">Signal</keyword>
<evidence type="ECO:0008006" key="4">
    <source>
        <dbReference type="Google" id="ProtNLM"/>
    </source>
</evidence>
<comment type="caution">
    <text evidence="2">The sequence shown here is derived from an EMBL/GenBank/DDBJ whole genome shotgun (WGS) entry which is preliminary data.</text>
</comment>
<protein>
    <recommendedName>
        <fullName evidence="4">DUF3015 domain-containing protein</fullName>
    </recommendedName>
</protein>
<dbReference type="Pfam" id="PF11220">
    <property type="entry name" value="DUF3015"/>
    <property type="match status" value="1"/>
</dbReference>
<dbReference type="InterPro" id="IPR021383">
    <property type="entry name" value="DUF3015"/>
</dbReference>
<organism evidence="2 3">
    <name type="scientific">Aliarcobacter thereius LMG 24486</name>
    <dbReference type="NCBI Taxonomy" id="1032240"/>
    <lineage>
        <taxon>Bacteria</taxon>
        <taxon>Pseudomonadati</taxon>
        <taxon>Campylobacterota</taxon>
        <taxon>Epsilonproteobacteria</taxon>
        <taxon>Campylobacterales</taxon>
        <taxon>Arcobacteraceae</taxon>
        <taxon>Aliarcobacter</taxon>
    </lineage>
</organism>
<evidence type="ECO:0000313" key="2">
    <source>
        <dbReference type="EMBL" id="OCL94858.1"/>
    </source>
</evidence>
<name>A0A1C7WMR4_9BACT</name>
<dbReference type="RefSeq" id="WP_066390004.1">
    <property type="nucleotide sequence ID" value="NZ_CP035926.1"/>
</dbReference>
<evidence type="ECO:0000313" key="3">
    <source>
        <dbReference type="Proteomes" id="UP000092987"/>
    </source>
</evidence>
<feature type="signal peptide" evidence="1">
    <location>
        <begin position="1"/>
        <end position="19"/>
    </location>
</feature>
<evidence type="ECO:0000256" key="1">
    <source>
        <dbReference type="SAM" id="SignalP"/>
    </source>
</evidence>